<evidence type="ECO:0000313" key="3">
    <source>
        <dbReference type="Proteomes" id="UP000072867"/>
    </source>
</evidence>
<reference evidence="3 4" key="1">
    <citation type="journal article" date="2016" name="Front. Microbiol.">
        <title>Genomic Resource of Rice Seed Associated Bacteria.</title>
        <authorList>
            <person name="Midha S."/>
            <person name="Bansal K."/>
            <person name="Sharma S."/>
            <person name="Kumar N."/>
            <person name="Patil P.P."/>
            <person name="Chaudhry V."/>
            <person name="Patil P.B."/>
        </authorList>
    </citation>
    <scope>NUCLEOTIDE SEQUENCE [LARGE SCALE GENOMIC DNA]</scope>
    <source>
        <strain evidence="1 3">NS319</strain>
        <strain evidence="2 4">SB4</strain>
    </source>
</reference>
<dbReference type="RefSeq" id="WP_058733253.1">
    <property type="nucleotide sequence ID" value="NZ_LDTD01000056.1"/>
</dbReference>
<accession>A0A147HZ13</accession>
<dbReference type="Proteomes" id="UP000074072">
    <property type="component" value="Unassembled WGS sequence"/>
</dbReference>
<comment type="caution">
    <text evidence="1">The sequence shown here is derived from an EMBL/GenBank/DDBJ whole genome shotgun (WGS) entry which is preliminary data.</text>
</comment>
<evidence type="ECO:0000313" key="2">
    <source>
        <dbReference type="EMBL" id="KTW00056.1"/>
    </source>
</evidence>
<evidence type="ECO:0000313" key="1">
    <source>
        <dbReference type="EMBL" id="KTT70186.1"/>
    </source>
</evidence>
<name>A0A147HZ13_9SPHN</name>
<dbReference type="OrthoDB" id="7508414at2"/>
<organism evidence="1 3">
    <name type="scientific">Sphingomonas sanguinis</name>
    <dbReference type="NCBI Taxonomy" id="33051"/>
    <lineage>
        <taxon>Bacteria</taxon>
        <taxon>Pseudomonadati</taxon>
        <taxon>Pseudomonadota</taxon>
        <taxon>Alphaproteobacteria</taxon>
        <taxon>Sphingomonadales</taxon>
        <taxon>Sphingomonadaceae</taxon>
        <taxon>Sphingomonas</taxon>
    </lineage>
</organism>
<dbReference type="AlphaFoldDB" id="A0A147HZ13"/>
<gene>
    <name evidence="1" type="ORF">NS319_08590</name>
    <name evidence="2" type="ORF">SB4_07570</name>
</gene>
<dbReference type="EMBL" id="LDTE01000041">
    <property type="protein sequence ID" value="KTW00056.1"/>
    <property type="molecule type" value="Genomic_DNA"/>
</dbReference>
<dbReference type="PATRIC" id="fig|33051.3.peg.2854"/>
<sequence length="120" mass="13035">MQPHIRAVVAASAHALVTGKKVAGLYDHQADRHLRIAAEARGEHLQGFDGDRGAKFGGTLPELQDTGAGTSIHMEIVEGEARGYDRSSAGHFTTRVTEQRVQLFDHAEGAWFTFEVEIAP</sequence>
<dbReference type="Proteomes" id="UP000072867">
    <property type="component" value="Unassembled WGS sequence"/>
</dbReference>
<proteinExistence type="predicted"/>
<dbReference type="EMBL" id="LDTD01000056">
    <property type="protein sequence ID" value="KTT70186.1"/>
    <property type="molecule type" value="Genomic_DNA"/>
</dbReference>
<protein>
    <submittedName>
        <fullName evidence="1">Uncharacterized protein</fullName>
    </submittedName>
</protein>
<evidence type="ECO:0000313" key="4">
    <source>
        <dbReference type="Proteomes" id="UP000074072"/>
    </source>
</evidence>